<dbReference type="SMART" id="SM00881">
    <property type="entry name" value="CoA_binding"/>
    <property type="match status" value="1"/>
</dbReference>
<dbReference type="Gene3D" id="3.30.470.20">
    <property type="entry name" value="ATP-grasp fold, B domain"/>
    <property type="match status" value="1"/>
</dbReference>
<dbReference type="Gene3D" id="3.40.50.261">
    <property type="entry name" value="Succinyl-CoA synthetase domains"/>
    <property type="match status" value="2"/>
</dbReference>
<dbReference type="InterPro" id="IPR011761">
    <property type="entry name" value="ATP-grasp"/>
</dbReference>
<dbReference type="PROSITE" id="PS50975">
    <property type="entry name" value="ATP_GRASP"/>
    <property type="match status" value="1"/>
</dbReference>
<gene>
    <name evidence="2" type="ORF">NOCA250017</name>
</gene>
<name>A0A2P2CBS2_9ZZZZ</name>
<dbReference type="SUPFAM" id="SSF52210">
    <property type="entry name" value="Succinyl-CoA synthetase domains"/>
    <property type="match status" value="2"/>
</dbReference>
<dbReference type="Gene3D" id="3.30.1490.20">
    <property type="entry name" value="ATP-grasp fold, A domain"/>
    <property type="match status" value="1"/>
</dbReference>
<accession>A0A2P2CBS2</accession>
<dbReference type="EMBL" id="CZKA01000045">
    <property type="protein sequence ID" value="CUR58362.1"/>
    <property type="molecule type" value="Genomic_DNA"/>
</dbReference>
<dbReference type="InterPro" id="IPR032875">
    <property type="entry name" value="Succ_CoA_lig_flav_dom"/>
</dbReference>
<dbReference type="Gene3D" id="3.40.50.720">
    <property type="entry name" value="NAD(P)-binding Rossmann-like Domain"/>
    <property type="match status" value="1"/>
</dbReference>
<dbReference type="InterPro" id="IPR013815">
    <property type="entry name" value="ATP_grasp_subdomain_1"/>
</dbReference>
<dbReference type="GO" id="GO:0046872">
    <property type="term" value="F:metal ion binding"/>
    <property type="evidence" value="ECO:0007669"/>
    <property type="project" value="InterPro"/>
</dbReference>
<dbReference type="PANTHER" id="PTHR42793">
    <property type="entry name" value="COA BINDING DOMAIN CONTAINING PROTEIN"/>
    <property type="match status" value="1"/>
</dbReference>
<evidence type="ECO:0000313" key="2">
    <source>
        <dbReference type="EMBL" id="CUR58362.1"/>
    </source>
</evidence>
<dbReference type="SUPFAM" id="SSF56059">
    <property type="entry name" value="Glutathione synthetase ATP-binding domain-like"/>
    <property type="match status" value="1"/>
</dbReference>
<dbReference type="Pfam" id="PF13607">
    <property type="entry name" value="Succ_CoA_lig"/>
    <property type="match status" value="1"/>
</dbReference>
<sequence length="719" mass="73167">MERSEQLDRLLRPTSVAVVGASTRPGWGLEAISNLRALGFTGSIFPVNPRYEEVDGLRCHPSLPELPTVPDLAIVAVPARAVPAVLTEAVAKGIGSAVVYASGFGASGQGEGGDASENVVRTEFLDLCDRKQIAVLGPNCLGAINYAGRVSSWGIAMPFTHAGVRSGVALVTQSGSTGLMLASANRGVPFAHVVSCGNQLDVTVAELFDACLRDPAVGVLAAQVEGVPDIPRFRSVLERAAACDIPVVILKVGDSELGQEATIAHTGSLSGSAVVFEALLRQCGAIQVRDLDEMLAVCALLTGPRPARARGIAVFTSSGGEVGLTADLGESVNLNFPKLPPDVATAMETLLPDFGRVSNPLDLTAGGWGDAEMYTKVIVALASVEGVDTVVGMNGSPSLETDELDEGTRAAISGMAEGARLVGPGGPSVVNLSPLTDVVGALTRGLSAGGVIPLVGLNPGLTALSKVAQRSRWVDQGGVDSTIHAGSRPAGADVAGLLAAAGSGTQSEDFAKDVLGHYGIASPARAVVSTPDAAVAAADSIGYPVALKLAVTGVAHKTELGGVLLGLSTPEDVQEGSRKLLALGTTVSAGTDAQVLVEAYVQQGLELIIGGNQDPIYGPVVMVGLGGVLTELLSDVSHRLAPISSRDASAMLDELAGTKLLDGFRGGPGLDRDALAAAVLAASQLLVDHPQIAELDINPLVFDTARGTFVALDALLVLA</sequence>
<dbReference type="GO" id="GO:0005524">
    <property type="term" value="F:ATP binding"/>
    <property type="evidence" value="ECO:0007669"/>
    <property type="project" value="InterPro"/>
</dbReference>
<proteinExistence type="predicted"/>
<dbReference type="InterPro" id="IPR016102">
    <property type="entry name" value="Succinyl-CoA_synth-like"/>
</dbReference>
<reference evidence="2" key="1">
    <citation type="submission" date="2015-08" db="EMBL/GenBank/DDBJ databases">
        <authorList>
            <person name="Babu N.S."/>
            <person name="Beckwith C.J."/>
            <person name="Beseler K.G."/>
            <person name="Brison A."/>
            <person name="Carone J.V."/>
            <person name="Caskin T.P."/>
            <person name="Diamond M."/>
            <person name="Durham M.E."/>
            <person name="Foxe J.M."/>
            <person name="Go M."/>
            <person name="Henderson B.A."/>
            <person name="Jones I.B."/>
            <person name="McGettigan J.A."/>
            <person name="Micheletti S.J."/>
            <person name="Nasrallah M.E."/>
            <person name="Ortiz D."/>
            <person name="Piller C.R."/>
            <person name="Privatt S.R."/>
            <person name="Schneider S.L."/>
            <person name="Sharp S."/>
            <person name="Smith T.C."/>
            <person name="Stanton J.D."/>
            <person name="Ullery H.E."/>
            <person name="Wilson R.J."/>
            <person name="Serrano M.G."/>
            <person name="Buck G."/>
            <person name="Lee V."/>
            <person name="Wang Y."/>
            <person name="Carvalho R."/>
            <person name="Voegtly L."/>
            <person name="Shi R."/>
            <person name="Duckworth R."/>
            <person name="Johnson A."/>
            <person name="Loviza R."/>
            <person name="Walstead R."/>
            <person name="Shah Z."/>
            <person name="Kiflezghi M."/>
            <person name="Wade K."/>
            <person name="Ball S.L."/>
            <person name="Bradley K.W."/>
            <person name="Asai D.J."/>
            <person name="Bowman C.A."/>
            <person name="Russell D.A."/>
            <person name="Pope W.H."/>
            <person name="Jacobs-Sera D."/>
            <person name="Hendrix R.W."/>
            <person name="Hatfull G.F."/>
        </authorList>
    </citation>
    <scope>NUCLEOTIDE SEQUENCE</scope>
</reference>
<dbReference type="Pfam" id="PF13549">
    <property type="entry name" value="ATP-grasp_5"/>
    <property type="match status" value="1"/>
</dbReference>
<dbReference type="Pfam" id="PF13380">
    <property type="entry name" value="CoA_binding_2"/>
    <property type="match status" value="1"/>
</dbReference>
<dbReference type="InterPro" id="IPR003781">
    <property type="entry name" value="CoA-bd"/>
</dbReference>
<evidence type="ECO:0000259" key="1">
    <source>
        <dbReference type="PROSITE" id="PS50975"/>
    </source>
</evidence>
<protein>
    <submittedName>
        <fullName evidence="2">Putative succinyl-CoA synthetase-like protein</fullName>
    </submittedName>
</protein>
<dbReference type="PANTHER" id="PTHR42793:SF1">
    <property type="entry name" value="PEPTIDYL-LYSINE N-ACETYLTRANSFERASE PATZ"/>
    <property type="match status" value="1"/>
</dbReference>
<feature type="domain" description="ATP-grasp" evidence="1">
    <location>
        <begin position="512"/>
        <end position="548"/>
    </location>
</feature>
<dbReference type="InterPro" id="IPR036291">
    <property type="entry name" value="NAD(P)-bd_dom_sf"/>
</dbReference>
<organism evidence="2">
    <name type="scientific">metagenome</name>
    <dbReference type="NCBI Taxonomy" id="256318"/>
    <lineage>
        <taxon>unclassified sequences</taxon>
        <taxon>metagenomes</taxon>
    </lineage>
</organism>
<dbReference type="AlphaFoldDB" id="A0A2P2CBS2"/>
<dbReference type="SUPFAM" id="SSF51735">
    <property type="entry name" value="NAD(P)-binding Rossmann-fold domains"/>
    <property type="match status" value="1"/>
</dbReference>